<dbReference type="InterPro" id="IPR000792">
    <property type="entry name" value="Tscrpt_reg_LuxR_C"/>
</dbReference>
<evidence type="ECO:0000313" key="2">
    <source>
        <dbReference type="EMBL" id="MEE1944079.1"/>
    </source>
</evidence>
<dbReference type="EMBL" id="JAZDQT010000001">
    <property type="protein sequence ID" value="MEE1944079.1"/>
    <property type="molecule type" value="Genomic_DNA"/>
</dbReference>
<dbReference type="PROSITE" id="PS50043">
    <property type="entry name" value="HTH_LUXR_2"/>
    <property type="match status" value="1"/>
</dbReference>
<gene>
    <name evidence="2" type="ORF">VRU48_03100</name>
</gene>
<name>A0ABU7I494_9SPHI</name>
<dbReference type="Proteomes" id="UP001336835">
    <property type="component" value="Unassembled WGS sequence"/>
</dbReference>
<organism evidence="2 3">
    <name type="scientific">Pedobacter albus</name>
    <dbReference type="NCBI Taxonomy" id="3113905"/>
    <lineage>
        <taxon>Bacteria</taxon>
        <taxon>Pseudomonadati</taxon>
        <taxon>Bacteroidota</taxon>
        <taxon>Sphingobacteriia</taxon>
        <taxon>Sphingobacteriales</taxon>
        <taxon>Sphingobacteriaceae</taxon>
        <taxon>Pedobacter</taxon>
    </lineage>
</organism>
<dbReference type="Gene3D" id="1.10.10.10">
    <property type="entry name" value="Winged helix-like DNA-binding domain superfamily/Winged helix DNA-binding domain"/>
    <property type="match status" value="1"/>
</dbReference>
<keyword evidence="3" id="KW-1185">Reference proteome</keyword>
<protein>
    <submittedName>
        <fullName evidence="2">LuxR C-terminal-related transcriptional regulator</fullName>
    </submittedName>
</protein>
<dbReference type="Pfam" id="PF00196">
    <property type="entry name" value="GerE"/>
    <property type="match status" value="1"/>
</dbReference>
<dbReference type="InterPro" id="IPR036388">
    <property type="entry name" value="WH-like_DNA-bd_sf"/>
</dbReference>
<evidence type="ECO:0000313" key="3">
    <source>
        <dbReference type="Proteomes" id="UP001336835"/>
    </source>
</evidence>
<feature type="domain" description="HTH luxR-type" evidence="1">
    <location>
        <begin position="1"/>
        <end position="42"/>
    </location>
</feature>
<dbReference type="InterPro" id="IPR016032">
    <property type="entry name" value="Sig_transdc_resp-reg_C-effctor"/>
</dbReference>
<sequence length="42" mass="4875">MSPKEIAQLLNITPRAVAVSRYRLRKKLGLTPEVNLFDFLFK</sequence>
<reference evidence="2 3" key="1">
    <citation type="submission" date="2024-01" db="EMBL/GenBank/DDBJ databases">
        <title>Pedobacter sp. nov., isolated from fresh soil.</title>
        <authorList>
            <person name="Le N.T.T."/>
        </authorList>
    </citation>
    <scope>NUCLEOTIDE SEQUENCE [LARGE SCALE GENOMIC DNA]</scope>
    <source>
        <strain evidence="2 3">KR3-3</strain>
    </source>
</reference>
<accession>A0ABU7I494</accession>
<comment type="caution">
    <text evidence="2">The sequence shown here is derived from an EMBL/GenBank/DDBJ whole genome shotgun (WGS) entry which is preliminary data.</text>
</comment>
<proteinExistence type="predicted"/>
<dbReference type="RefSeq" id="WP_330106460.1">
    <property type="nucleotide sequence ID" value="NZ_JAZDQT010000001.1"/>
</dbReference>
<dbReference type="SUPFAM" id="SSF46894">
    <property type="entry name" value="C-terminal effector domain of the bipartite response regulators"/>
    <property type="match status" value="1"/>
</dbReference>
<evidence type="ECO:0000259" key="1">
    <source>
        <dbReference type="PROSITE" id="PS50043"/>
    </source>
</evidence>